<dbReference type="RefSeq" id="WP_123711563.1">
    <property type="nucleotide sequence ID" value="NZ_RKHR01000003.1"/>
</dbReference>
<proteinExistence type="predicted"/>
<gene>
    <name evidence="1" type="ORF">EDC56_1217</name>
</gene>
<sequence length="163" mass="17893">MLPKILKNFNLVVGKFGYAGRVSEIVLPKLSLKSEEFQLGGLDTPAMMDIGMERLECEFTLLEYDAEVIKCFGLTSSKNGSDRNVDLKFRGSFSDGEGGMSSVYIQMSGLCQSLDMGSWRVGGVATLTASFSLRSYCLKLDDAVIVDIDVDNMTRHVADGDFF</sequence>
<comment type="caution">
    <text evidence="1">The sequence shown here is derived from an EMBL/GenBank/DDBJ whole genome shotgun (WGS) entry which is preliminary data.</text>
</comment>
<dbReference type="Pfam" id="PF04985">
    <property type="entry name" value="Phage_tube"/>
    <property type="match status" value="1"/>
</dbReference>
<dbReference type="EMBL" id="RKHR01000003">
    <property type="protein sequence ID" value="ROS05671.1"/>
    <property type="molecule type" value="Genomic_DNA"/>
</dbReference>
<name>A0A3N2E0L8_9GAMM</name>
<evidence type="ECO:0000313" key="2">
    <source>
        <dbReference type="Proteomes" id="UP000275394"/>
    </source>
</evidence>
<dbReference type="Proteomes" id="UP000275394">
    <property type="component" value="Unassembled WGS sequence"/>
</dbReference>
<accession>A0A3N2E0L8</accession>
<dbReference type="AlphaFoldDB" id="A0A3N2E0L8"/>
<dbReference type="OrthoDB" id="3078668at2"/>
<protein>
    <submittedName>
        <fullName evidence="1">Uncharacterized protein</fullName>
    </submittedName>
</protein>
<keyword evidence="2" id="KW-1185">Reference proteome</keyword>
<evidence type="ECO:0000313" key="1">
    <source>
        <dbReference type="EMBL" id="ROS05671.1"/>
    </source>
</evidence>
<reference evidence="1 2" key="1">
    <citation type="submission" date="2018-11" db="EMBL/GenBank/DDBJ databases">
        <title>Genomic Encyclopedia of Type Strains, Phase IV (KMG-IV): sequencing the most valuable type-strain genomes for metagenomic binning, comparative biology and taxonomic classification.</title>
        <authorList>
            <person name="Goeker M."/>
        </authorList>
    </citation>
    <scope>NUCLEOTIDE SEQUENCE [LARGE SCALE GENOMIC DNA]</scope>
    <source>
        <strain evidence="1 2">DSM 100316</strain>
    </source>
</reference>
<organism evidence="1 2">
    <name type="scientific">Sinobacterium caligoides</name>
    <dbReference type="NCBI Taxonomy" id="933926"/>
    <lineage>
        <taxon>Bacteria</taxon>
        <taxon>Pseudomonadati</taxon>
        <taxon>Pseudomonadota</taxon>
        <taxon>Gammaproteobacteria</taxon>
        <taxon>Cellvibrionales</taxon>
        <taxon>Spongiibacteraceae</taxon>
        <taxon>Sinobacterium</taxon>
    </lineage>
</organism>
<dbReference type="InterPro" id="IPR006498">
    <property type="entry name" value="Tail_tube"/>
</dbReference>